<evidence type="ECO:0000256" key="5">
    <source>
        <dbReference type="ARBA" id="ARBA00023136"/>
    </source>
</evidence>
<dbReference type="EMBL" id="CP117167">
    <property type="protein sequence ID" value="WCT10392.1"/>
    <property type="molecule type" value="Genomic_DNA"/>
</dbReference>
<evidence type="ECO:0000256" key="2">
    <source>
        <dbReference type="ARBA" id="ARBA00022475"/>
    </source>
</evidence>
<reference evidence="8 9" key="1">
    <citation type="submission" date="2023-02" db="EMBL/GenBank/DDBJ databases">
        <title>Genome sequence of Mucilaginibacter jinjuensis strain KACC 16571.</title>
        <authorList>
            <person name="Kim S."/>
            <person name="Heo J."/>
            <person name="Kwon S.-W."/>
        </authorList>
    </citation>
    <scope>NUCLEOTIDE SEQUENCE [LARGE SCALE GENOMIC DNA]</scope>
    <source>
        <strain evidence="8 9">KACC 16571</strain>
    </source>
</reference>
<organism evidence="8 9">
    <name type="scientific">Mucilaginibacter jinjuensis</name>
    <dbReference type="NCBI Taxonomy" id="1176721"/>
    <lineage>
        <taxon>Bacteria</taxon>
        <taxon>Pseudomonadati</taxon>
        <taxon>Bacteroidota</taxon>
        <taxon>Sphingobacteriia</taxon>
        <taxon>Sphingobacteriales</taxon>
        <taxon>Sphingobacteriaceae</taxon>
        <taxon>Mucilaginibacter</taxon>
    </lineage>
</organism>
<protein>
    <submittedName>
        <fullName evidence="8">DUF202 domain-containing protein</fullName>
    </submittedName>
</protein>
<feature type="transmembrane region" description="Helical" evidence="6">
    <location>
        <begin position="68"/>
        <end position="88"/>
    </location>
</feature>
<name>A0ABY7T3V0_9SPHI</name>
<dbReference type="Gene3D" id="1.20.140.150">
    <property type="match status" value="1"/>
</dbReference>
<dbReference type="InterPro" id="IPR003807">
    <property type="entry name" value="DUF202"/>
</dbReference>
<dbReference type="InterPro" id="IPR052053">
    <property type="entry name" value="IM_YidH-like"/>
</dbReference>
<feature type="domain" description="DUF202" evidence="7">
    <location>
        <begin position="17"/>
        <end position="97"/>
    </location>
</feature>
<keyword evidence="3 6" id="KW-0812">Transmembrane</keyword>
<sequence>MEENSDNIKPSISNPSDHLANERTFLAWIRTGIALMGFGFVVVKFALFIRQIALALHKPGMPEPSPAYSSQIGTMLIAGGIIMVGYAYKRYRITERQLFQHQYRPSYLLAILVTVLILISGIALIFFLLPNL</sequence>
<evidence type="ECO:0000256" key="1">
    <source>
        <dbReference type="ARBA" id="ARBA00004651"/>
    </source>
</evidence>
<keyword evidence="2" id="KW-1003">Cell membrane</keyword>
<feature type="transmembrane region" description="Helical" evidence="6">
    <location>
        <begin position="33"/>
        <end position="56"/>
    </location>
</feature>
<evidence type="ECO:0000313" key="8">
    <source>
        <dbReference type="EMBL" id="WCT10392.1"/>
    </source>
</evidence>
<keyword evidence="9" id="KW-1185">Reference proteome</keyword>
<keyword evidence="4 6" id="KW-1133">Transmembrane helix</keyword>
<comment type="subcellular location">
    <subcellularLocation>
        <location evidence="1">Cell membrane</location>
        <topology evidence="1">Multi-pass membrane protein</topology>
    </subcellularLocation>
</comment>
<dbReference type="RefSeq" id="WP_273628577.1">
    <property type="nucleotide sequence ID" value="NZ_CP117167.1"/>
</dbReference>
<gene>
    <name evidence="8" type="ORF">PQO05_16780</name>
</gene>
<feature type="transmembrane region" description="Helical" evidence="6">
    <location>
        <begin position="108"/>
        <end position="129"/>
    </location>
</feature>
<dbReference type="Pfam" id="PF02656">
    <property type="entry name" value="DUF202"/>
    <property type="match status" value="1"/>
</dbReference>
<accession>A0ABY7T3V0</accession>
<dbReference type="PANTHER" id="PTHR34187:SF2">
    <property type="entry name" value="DUF202 DOMAIN-CONTAINING PROTEIN"/>
    <property type="match status" value="1"/>
</dbReference>
<proteinExistence type="predicted"/>
<evidence type="ECO:0000259" key="7">
    <source>
        <dbReference type="Pfam" id="PF02656"/>
    </source>
</evidence>
<dbReference type="Proteomes" id="UP001216139">
    <property type="component" value="Chromosome"/>
</dbReference>
<evidence type="ECO:0000256" key="4">
    <source>
        <dbReference type="ARBA" id="ARBA00022989"/>
    </source>
</evidence>
<evidence type="ECO:0000313" key="9">
    <source>
        <dbReference type="Proteomes" id="UP001216139"/>
    </source>
</evidence>
<evidence type="ECO:0000256" key="3">
    <source>
        <dbReference type="ARBA" id="ARBA00022692"/>
    </source>
</evidence>
<dbReference type="PANTHER" id="PTHR34187">
    <property type="entry name" value="FGR18P"/>
    <property type="match status" value="1"/>
</dbReference>
<keyword evidence="5 6" id="KW-0472">Membrane</keyword>
<evidence type="ECO:0000256" key="6">
    <source>
        <dbReference type="SAM" id="Phobius"/>
    </source>
</evidence>